<dbReference type="EMBL" id="PJRP01000021">
    <property type="protein sequence ID" value="PLP96954.1"/>
    <property type="molecule type" value="Genomic_DNA"/>
</dbReference>
<reference evidence="1 2" key="1">
    <citation type="submission" date="2017-12" db="EMBL/GenBank/DDBJ databases">
        <title>Genome sequence of the active heterotrophic nitrifier-denitrifier, Cupriavidus pauculus UM1.</title>
        <authorList>
            <person name="Putonti C."/>
            <person name="Castignetti D."/>
        </authorList>
    </citation>
    <scope>NUCLEOTIDE SEQUENCE [LARGE SCALE GENOMIC DNA]</scope>
    <source>
        <strain evidence="1 2">UM1</strain>
    </source>
</reference>
<gene>
    <name evidence="1" type="ORF">CYJ10_29365</name>
</gene>
<proteinExistence type="predicted"/>
<dbReference type="Proteomes" id="UP000234341">
    <property type="component" value="Unassembled WGS sequence"/>
</dbReference>
<sequence length="84" mass="9060">MGAAKLTFFAGLEVKPERQGVVDIPLIDTAIQSSAALCLPGMLPLFALGELKWLHRKIIGKTLDELKQLAFVHFLSPMGSGQSP</sequence>
<organism evidence="1 2">
    <name type="scientific">Cupriavidus pauculus</name>
    <dbReference type="NCBI Taxonomy" id="82633"/>
    <lineage>
        <taxon>Bacteria</taxon>
        <taxon>Pseudomonadati</taxon>
        <taxon>Pseudomonadota</taxon>
        <taxon>Betaproteobacteria</taxon>
        <taxon>Burkholderiales</taxon>
        <taxon>Burkholderiaceae</taxon>
        <taxon>Cupriavidus</taxon>
    </lineage>
</organism>
<protein>
    <submittedName>
        <fullName evidence="1">Uncharacterized protein</fullName>
    </submittedName>
</protein>
<comment type="caution">
    <text evidence="1">The sequence shown here is derived from an EMBL/GenBank/DDBJ whole genome shotgun (WGS) entry which is preliminary data.</text>
</comment>
<evidence type="ECO:0000313" key="2">
    <source>
        <dbReference type="Proteomes" id="UP000234341"/>
    </source>
</evidence>
<evidence type="ECO:0000313" key="1">
    <source>
        <dbReference type="EMBL" id="PLP96954.1"/>
    </source>
</evidence>
<name>A0A2N5C410_9BURK</name>
<dbReference type="AlphaFoldDB" id="A0A2N5C410"/>
<accession>A0A2N5C410</accession>